<evidence type="ECO:0000256" key="2">
    <source>
        <dbReference type="ARBA" id="ARBA00022448"/>
    </source>
</evidence>
<sequence>MRFKNNKCVALLGFLSVIFVTSAVAEDEEDVKRIELEKITVLAARTEKNTAELAMQVAVYTEEEMEQYSNRNIKDLVRYTPGVTVTGGGRFGLSGFNIRGIEGDRILTLIDGVPIADEFTFGPFLSARRNFVDLETLKAVEIVRGPTSSLYGSNALGGMVAFVSKDPKDYLGLTNDKSYYSYKLGFDSADESIHNSFTFATGNDILQGLLTLAHRQAAETKTFYTEEIDNFLPMGDVSNNFRRKANPQDITDLSLFGKLVFTPNEYNTFKFTMDRFESSSDGEALNQIGRIIFGSTRLDKSLFNDERDRTRLGFNFVSTKLFRFSDHTSLDVYVQNSKTTQQTIDSRFRLNTQVDTVRFRDSFFDQTNVGFKLQFVKNIETNINQQFIYGIDYDRNKSETLRNGRDINAIDGSIIPNPFTVFPTRDFPNSVYSSYGVFVQNEIELLDDKLAIIPGIRYDSFSLKPSVDEVYLSGNTGSPIPVDFEESEISAKLGLIYNFTNNLSLFAQYAEGFRAPPLGAVNIGFTNTLGGYTTLPNPDLRSESSRTHELGLRYRGTGNYYIEASIYKNTYDDFIESFAFLRFNPVTNLLEFQARNLEKAEISGFEIKGGIKLENWIDGLNFRYSYANSNGKDSVTKLPINTIQPESLVAGFSYEAPSNKWGAELIASFVARKDDIDDSGLQSTDPADPRVDTFEPPGYGIIDFIGRYNFTDKIRLNWGIFNLTDKKYWDWNNVGVQEPTSPWLNRFTETGRNASVTLKVEF</sequence>
<evidence type="ECO:0000259" key="9">
    <source>
        <dbReference type="Pfam" id="PF00593"/>
    </source>
</evidence>
<dbReference type="GO" id="GO:0015232">
    <property type="term" value="F:heme transmembrane transporter activity"/>
    <property type="evidence" value="ECO:0007669"/>
    <property type="project" value="InterPro"/>
</dbReference>
<dbReference type="InterPro" id="IPR000531">
    <property type="entry name" value="Beta-barrel_TonB"/>
</dbReference>
<dbReference type="NCBIfam" id="TIGR01785">
    <property type="entry name" value="TonB-hemin"/>
    <property type="match status" value="1"/>
</dbReference>
<dbReference type="GO" id="GO:0009279">
    <property type="term" value="C:cell outer membrane"/>
    <property type="evidence" value="ECO:0007669"/>
    <property type="project" value="UniProtKB-SubCell"/>
</dbReference>
<evidence type="ECO:0000256" key="6">
    <source>
        <dbReference type="ARBA" id="ARBA00023136"/>
    </source>
</evidence>
<keyword evidence="6" id="KW-0472">Membrane</keyword>
<dbReference type="InterPro" id="IPR036942">
    <property type="entry name" value="Beta-barrel_TonB_sf"/>
</dbReference>
<keyword evidence="7 11" id="KW-0675">Receptor</keyword>
<keyword evidence="5" id="KW-0798">TonB box</keyword>
<evidence type="ECO:0000259" key="10">
    <source>
        <dbReference type="Pfam" id="PF07715"/>
    </source>
</evidence>
<keyword evidence="2" id="KW-0813">Transport</keyword>
<dbReference type="InterPro" id="IPR010949">
    <property type="entry name" value="TonB_Hb/transfer/lactofer_rcpt"/>
</dbReference>
<dbReference type="InterPro" id="IPR012910">
    <property type="entry name" value="Plug_dom"/>
</dbReference>
<dbReference type="Pfam" id="PF07715">
    <property type="entry name" value="Plug"/>
    <property type="match status" value="1"/>
</dbReference>
<comment type="subcellular location">
    <subcellularLocation>
        <location evidence="1">Cell outer membrane</location>
        <topology evidence="1">Multi-pass membrane protein</topology>
    </subcellularLocation>
</comment>
<dbReference type="PROSITE" id="PS52016">
    <property type="entry name" value="TONB_DEPENDENT_REC_3"/>
    <property type="match status" value="1"/>
</dbReference>
<dbReference type="Gene3D" id="2.170.130.10">
    <property type="entry name" value="TonB-dependent receptor, plug domain"/>
    <property type="match status" value="1"/>
</dbReference>
<dbReference type="InterPro" id="IPR039426">
    <property type="entry name" value="TonB-dep_rcpt-like"/>
</dbReference>
<keyword evidence="4" id="KW-0732">Signal</keyword>
<proteinExistence type="predicted"/>
<evidence type="ECO:0000256" key="1">
    <source>
        <dbReference type="ARBA" id="ARBA00004571"/>
    </source>
</evidence>
<evidence type="ECO:0000256" key="3">
    <source>
        <dbReference type="ARBA" id="ARBA00022692"/>
    </source>
</evidence>
<feature type="domain" description="TonB-dependent receptor plug" evidence="10">
    <location>
        <begin position="52"/>
        <end position="158"/>
    </location>
</feature>
<dbReference type="InterPro" id="IPR011276">
    <property type="entry name" value="TonB_haem/Hb_rcpt"/>
</dbReference>
<dbReference type="InterPro" id="IPR010917">
    <property type="entry name" value="TonB_rcpt_CS"/>
</dbReference>
<evidence type="ECO:0000256" key="8">
    <source>
        <dbReference type="ARBA" id="ARBA00023237"/>
    </source>
</evidence>
<gene>
    <name evidence="11" type="ORF">MNBD_GAMMA01-564</name>
</gene>
<dbReference type="PANTHER" id="PTHR30069">
    <property type="entry name" value="TONB-DEPENDENT OUTER MEMBRANE RECEPTOR"/>
    <property type="match status" value="1"/>
</dbReference>
<dbReference type="EMBL" id="UOEW01000080">
    <property type="protein sequence ID" value="VAW34728.1"/>
    <property type="molecule type" value="Genomic_DNA"/>
</dbReference>
<dbReference type="PROSITE" id="PS01156">
    <property type="entry name" value="TONB_DEPENDENT_REC_2"/>
    <property type="match status" value="1"/>
</dbReference>
<evidence type="ECO:0000313" key="11">
    <source>
        <dbReference type="EMBL" id="VAW34728.1"/>
    </source>
</evidence>
<dbReference type="GO" id="GO:0015344">
    <property type="term" value="F:siderophore uptake transmembrane transporter activity"/>
    <property type="evidence" value="ECO:0007669"/>
    <property type="project" value="TreeGrafter"/>
</dbReference>
<accession>A0A3B0UUL9</accession>
<dbReference type="PANTHER" id="PTHR30069:SF29">
    <property type="entry name" value="HEMOGLOBIN AND HEMOGLOBIN-HAPTOGLOBIN-BINDING PROTEIN 1-RELATED"/>
    <property type="match status" value="1"/>
</dbReference>
<dbReference type="NCBIfam" id="TIGR01786">
    <property type="entry name" value="TonB-hemlactrns"/>
    <property type="match status" value="1"/>
</dbReference>
<keyword evidence="3" id="KW-0812">Transmembrane</keyword>
<organism evidence="11">
    <name type="scientific">hydrothermal vent metagenome</name>
    <dbReference type="NCBI Taxonomy" id="652676"/>
    <lineage>
        <taxon>unclassified sequences</taxon>
        <taxon>metagenomes</taxon>
        <taxon>ecological metagenomes</taxon>
    </lineage>
</organism>
<evidence type="ECO:0000256" key="7">
    <source>
        <dbReference type="ARBA" id="ARBA00023170"/>
    </source>
</evidence>
<feature type="domain" description="TonB-dependent receptor-like beta-barrel" evidence="9">
    <location>
        <begin position="286"/>
        <end position="723"/>
    </location>
</feature>
<dbReference type="GO" id="GO:0044718">
    <property type="term" value="P:siderophore transmembrane transport"/>
    <property type="evidence" value="ECO:0007669"/>
    <property type="project" value="TreeGrafter"/>
</dbReference>
<dbReference type="Gene3D" id="2.40.170.20">
    <property type="entry name" value="TonB-dependent receptor, beta-barrel domain"/>
    <property type="match status" value="1"/>
</dbReference>
<evidence type="ECO:0000256" key="5">
    <source>
        <dbReference type="ARBA" id="ARBA00023077"/>
    </source>
</evidence>
<name>A0A3B0UUL9_9ZZZZ</name>
<protein>
    <submittedName>
        <fullName evidence="11">TonB-dependent hemin, ferrichrome receptor</fullName>
    </submittedName>
</protein>
<keyword evidence="8" id="KW-0998">Cell outer membrane</keyword>
<reference evidence="11" key="1">
    <citation type="submission" date="2018-06" db="EMBL/GenBank/DDBJ databases">
        <authorList>
            <person name="Zhirakovskaya E."/>
        </authorList>
    </citation>
    <scope>NUCLEOTIDE SEQUENCE</scope>
</reference>
<dbReference type="Pfam" id="PF00593">
    <property type="entry name" value="TonB_dep_Rec_b-barrel"/>
    <property type="match status" value="1"/>
</dbReference>
<evidence type="ECO:0000256" key="4">
    <source>
        <dbReference type="ARBA" id="ARBA00022729"/>
    </source>
</evidence>
<dbReference type="AlphaFoldDB" id="A0A3B0UUL9"/>
<dbReference type="InterPro" id="IPR037066">
    <property type="entry name" value="Plug_dom_sf"/>
</dbReference>
<dbReference type="CDD" id="cd01347">
    <property type="entry name" value="ligand_gated_channel"/>
    <property type="match status" value="1"/>
</dbReference>
<dbReference type="SUPFAM" id="SSF56935">
    <property type="entry name" value="Porins"/>
    <property type="match status" value="1"/>
</dbReference>